<keyword evidence="2" id="KW-0812">Transmembrane</keyword>
<keyword evidence="2" id="KW-0472">Membrane</keyword>
<dbReference type="STRING" id="1397694.GCA_000702585_01541"/>
<protein>
    <submittedName>
        <fullName evidence="3">Uncharacterized protein</fullName>
    </submittedName>
</protein>
<dbReference type="Proteomes" id="UP000254060">
    <property type="component" value="Unassembled WGS sequence"/>
</dbReference>
<evidence type="ECO:0000313" key="4">
    <source>
        <dbReference type="Proteomes" id="UP000254060"/>
    </source>
</evidence>
<dbReference type="AlphaFoldDB" id="A0A377FSH5"/>
<dbReference type="EMBL" id="UGGP01000001">
    <property type="protein sequence ID" value="STO07678.1"/>
    <property type="molecule type" value="Genomic_DNA"/>
</dbReference>
<keyword evidence="2" id="KW-1133">Transmembrane helix</keyword>
<feature type="transmembrane region" description="Helical" evidence="2">
    <location>
        <begin position="41"/>
        <end position="60"/>
    </location>
</feature>
<organism evidence="3 4">
    <name type="scientific">Exiguobacterium aurantiacum</name>
    <dbReference type="NCBI Taxonomy" id="33987"/>
    <lineage>
        <taxon>Bacteria</taxon>
        <taxon>Bacillati</taxon>
        <taxon>Bacillota</taxon>
        <taxon>Bacilli</taxon>
        <taxon>Bacillales</taxon>
        <taxon>Bacillales Family XII. Incertae Sedis</taxon>
        <taxon>Exiguobacterium</taxon>
    </lineage>
</organism>
<evidence type="ECO:0000256" key="1">
    <source>
        <dbReference type="SAM" id="MobiDB-lite"/>
    </source>
</evidence>
<feature type="region of interest" description="Disordered" evidence="1">
    <location>
        <begin position="245"/>
        <end position="271"/>
    </location>
</feature>
<proteinExistence type="predicted"/>
<feature type="compositionally biased region" description="Acidic residues" evidence="1">
    <location>
        <begin position="249"/>
        <end position="271"/>
    </location>
</feature>
<evidence type="ECO:0000313" key="3">
    <source>
        <dbReference type="EMBL" id="STO07678.1"/>
    </source>
</evidence>
<sequence length="390" mass="43928">MTLSHVLFFFLTPFSFSDGFVTLKGDTAEKGDKTSMKRSYVLYTTSFAVLVGVILCYVFVFSDEEIQRQIGATFEKIDIQTSHQATPLPPVEASPDEDDIDTTDALEQIQNIDEVYYSDTIGAYLVLTKNLEFFEVSGNANRVISSLQLNNDGQDLKLNEFIGMRMITETKIFAVTANGVLVTIEREGGRWVEQERKVIERIRPDDRLFGLGYDQATERLIIMNRKSGTTDVELLYVEERIIEAKTEQTDESTSEPNEESEPTEETIEVDAVAPEDEALQADEPAREVEPLSEWAIESRKALTTTGMSASIQQKFEKFRGVGLVERQGRIYVLDSEELVLYTINPNEGTMNGQMVTPRVYGSTGMFLQDNEIFAIVRPDVFDLDAFVSVD</sequence>
<reference evidence="3 4" key="1">
    <citation type="submission" date="2018-06" db="EMBL/GenBank/DDBJ databases">
        <authorList>
            <consortium name="Pathogen Informatics"/>
            <person name="Doyle S."/>
        </authorList>
    </citation>
    <scope>NUCLEOTIDE SEQUENCE [LARGE SCALE GENOMIC DNA]</scope>
    <source>
        <strain evidence="3 4">NCTC13163</strain>
    </source>
</reference>
<accession>A0A377FSH5</accession>
<name>A0A377FSH5_9BACL</name>
<evidence type="ECO:0000256" key="2">
    <source>
        <dbReference type="SAM" id="Phobius"/>
    </source>
</evidence>
<gene>
    <name evidence="3" type="ORF">NCTC13163_01032</name>
</gene>